<dbReference type="Pfam" id="PF12679">
    <property type="entry name" value="ABC2_membrane_2"/>
    <property type="match status" value="1"/>
</dbReference>
<dbReference type="RefSeq" id="WP_379599445.1">
    <property type="nucleotide sequence ID" value="NZ_JBHUDE010000165.1"/>
</dbReference>
<dbReference type="Proteomes" id="UP001597221">
    <property type="component" value="Unassembled WGS sequence"/>
</dbReference>
<keyword evidence="1" id="KW-0812">Transmembrane</keyword>
<feature type="transmembrane region" description="Helical" evidence="1">
    <location>
        <begin position="379"/>
        <end position="400"/>
    </location>
</feature>
<feature type="transmembrane region" description="Helical" evidence="1">
    <location>
        <begin position="284"/>
        <end position="303"/>
    </location>
</feature>
<accession>A0ABW4HWD6</accession>
<proteinExistence type="predicted"/>
<evidence type="ECO:0000256" key="1">
    <source>
        <dbReference type="SAM" id="Phobius"/>
    </source>
</evidence>
<evidence type="ECO:0000313" key="3">
    <source>
        <dbReference type="Proteomes" id="UP001597221"/>
    </source>
</evidence>
<gene>
    <name evidence="2" type="ORF">ACFSBH_20160</name>
</gene>
<comment type="caution">
    <text evidence="2">The sequence shown here is derived from an EMBL/GenBank/DDBJ whole genome shotgun (WGS) entry which is preliminary data.</text>
</comment>
<keyword evidence="3" id="KW-1185">Reference proteome</keyword>
<sequence>MKLAMIRHELKMMMRSRKNIFFIIAILSLLLSYCLLILPTMETPDSFDVEKTEEEIKNLDALRQGMIDRGATGFVEFTGQTQYATDTYKRNILSRMIYAFEDEDFNRFLDLRMKINDHYAASQTSDWMIIGDAPYPSIDTMRDSELSNLRYNDYLEGDYPITYEIIEQKTALQTIVKFLLGTTAALIIFCAIYFSSDMLSRDRTHRSILQGMPIGWYQLINIKSFVAFLYTFIVLAGLALLAVVMISIQNGFGFFQLAVPITIPSTEPEDYFGYRFSEFDTITIAKFLLLTVGIVPILIYLFIRINALLSLIFRNSWVVLMIATALFFSERIYYSRTTTELFGIDLSNFPQTYFDFGRIISGEKYYLLHLESITYEKGIIVLLISILIVEIALLIASRVFNKRRFYAKSA</sequence>
<feature type="transmembrane region" description="Helical" evidence="1">
    <location>
        <begin position="315"/>
        <end position="334"/>
    </location>
</feature>
<name>A0ABW4HWD6_9BACI</name>
<evidence type="ECO:0000313" key="2">
    <source>
        <dbReference type="EMBL" id="MFD1609939.1"/>
    </source>
</evidence>
<feature type="transmembrane region" description="Helical" evidence="1">
    <location>
        <begin position="175"/>
        <end position="194"/>
    </location>
</feature>
<dbReference type="EMBL" id="JBHUDE010000165">
    <property type="protein sequence ID" value="MFD1609939.1"/>
    <property type="molecule type" value="Genomic_DNA"/>
</dbReference>
<protein>
    <submittedName>
        <fullName evidence="2">ABC transporter permease subunit</fullName>
    </submittedName>
</protein>
<feature type="transmembrane region" description="Helical" evidence="1">
    <location>
        <begin position="225"/>
        <end position="248"/>
    </location>
</feature>
<reference evidence="3" key="1">
    <citation type="journal article" date="2019" name="Int. J. Syst. Evol. Microbiol.">
        <title>The Global Catalogue of Microorganisms (GCM) 10K type strain sequencing project: providing services to taxonomists for standard genome sequencing and annotation.</title>
        <authorList>
            <consortium name="The Broad Institute Genomics Platform"/>
            <consortium name="The Broad Institute Genome Sequencing Center for Infectious Disease"/>
            <person name="Wu L."/>
            <person name="Ma J."/>
        </authorList>
    </citation>
    <scope>NUCLEOTIDE SEQUENCE [LARGE SCALE GENOMIC DNA]</scope>
    <source>
        <strain evidence="3">CGMCC 1.12376</strain>
    </source>
</reference>
<keyword evidence="1" id="KW-1133">Transmembrane helix</keyword>
<organism evidence="2 3">
    <name type="scientific">Oceanobacillus luteolus</name>
    <dbReference type="NCBI Taxonomy" id="1274358"/>
    <lineage>
        <taxon>Bacteria</taxon>
        <taxon>Bacillati</taxon>
        <taxon>Bacillota</taxon>
        <taxon>Bacilli</taxon>
        <taxon>Bacillales</taxon>
        <taxon>Bacillaceae</taxon>
        <taxon>Oceanobacillus</taxon>
    </lineage>
</organism>
<keyword evidence="1" id="KW-0472">Membrane</keyword>